<dbReference type="AlphaFoldDB" id="A0A427ARU3"/>
<feature type="compositionally biased region" description="Gly residues" evidence="1">
    <location>
        <begin position="58"/>
        <end position="70"/>
    </location>
</feature>
<comment type="caution">
    <text evidence="2">The sequence shown here is derived from an EMBL/GenBank/DDBJ whole genome shotgun (WGS) entry which is preliminary data.</text>
</comment>
<protein>
    <submittedName>
        <fullName evidence="2">Uncharacterized protein</fullName>
    </submittedName>
</protein>
<evidence type="ECO:0000256" key="1">
    <source>
        <dbReference type="SAM" id="MobiDB-lite"/>
    </source>
</evidence>
<dbReference type="EMBL" id="AMZH03001536">
    <property type="protein sequence ID" value="RRT78962.1"/>
    <property type="molecule type" value="Genomic_DNA"/>
</dbReference>
<feature type="compositionally biased region" description="Basic and acidic residues" evidence="1">
    <location>
        <begin position="22"/>
        <end position="48"/>
    </location>
</feature>
<accession>A0A427ARU3</accession>
<gene>
    <name evidence="2" type="ORF">B296_00026319</name>
</gene>
<organism evidence="2 3">
    <name type="scientific">Ensete ventricosum</name>
    <name type="common">Abyssinian banana</name>
    <name type="synonym">Musa ensete</name>
    <dbReference type="NCBI Taxonomy" id="4639"/>
    <lineage>
        <taxon>Eukaryota</taxon>
        <taxon>Viridiplantae</taxon>
        <taxon>Streptophyta</taxon>
        <taxon>Embryophyta</taxon>
        <taxon>Tracheophyta</taxon>
        <taxon>Spermatophyta</taxon>
        <taxon>Magnoliopsida</taxon>
        <taxon>Liliopsida</taxon>
        <taxon>Zingiberales</taxon>
        <taxon>Musaceae</taxon>
        <taxon>Ensete</taxon>
    </lineage>
</organism>
<evidence type="ECO:0000313" key="2">
    <source>
        <dbReference type="EMBL" id="RRT78962.1"/>
    </source>
</evidence>
<proteinExistence type="predicted"/>
<name>A0A427ARU3_ENSVE</name>
<evidence type="ECO:0000313" key="3">
    <source>
        <dbReference type="Proteomes" id="UP000287651"/>
    </source>
</evidence>
<feature type="region of interest" description="Disordered" evidence="1">
    <location>
        <begin position="1"/>
        <end position="70"/>
    </location>
</feature>
<reference evidence="2 3" key="1">
    <citation type="journal article" date="2014" name="Agronomy (Basel)">
        <title>A Draft Genome Sequence for Ensete ventricosum, the Drought-Tolerant Tree Against Hunger.</title>
        <authorList>
            <person name="Harrison J."/>
            <person name="Moore K.A."/>
            <person name="Paszkiewicz K."/>
            <person name="Jones T."/>
            <person name="Grant M."/>
            <person name="Ambacheew D."/>
            <person name="Muzemil S."/>
            <person name="Studholme D.J."/>
        </authorList>
    </citation>
    <scope>NUCLEOTIDE SEQUENCE [LARGE SCALE GENOMIC DNA]</scope>
</reference>
<sequence length="70" mass="7205">MLGDGSGQSLNAALGSGEEEGMDSHDVGRRMVEDGKLRRGERKREGKVVEGGGEESSEGGGCSLRRLAGG</sequence>
<dbReference type="Proteomes" id="UP000287651">
    <property type="component" value="Unassembled WGS sequence"/>
</dbReference>